<evidence type="ECO:0000259" key="1">
    <source>
        <dbReference type="SMART" id="SM00418"/>
    </source>
</evidence>
<dbReference type="SUPFAM" id="SSF46785">
    <property type="entry name" value="Winged helix' DNA-binding domain"/>
    <property type="match status" value="1"/>
</dbReference>
<dbReference type="Gene3D" id="1.10.10.10">
    <property type="entry name" value="Winged helix-like DNA-binding domain superfamily/Winged helix DNA-binding domain"/>
    <property type="match status" value="2"/>
</dbReference>
<dbReference type="EMBL" id="BAABBE010000031">
    <property type="protein sequence ID" value="GAA3676624.1"/>
    <property type="molecule type" value="Genomic_DNA"/>
</dbReference>
<feature type="domain" description="HTH arsR-type" evidence="1">
    <location>
        <begin position="512"/>
        <end position="586"/>
    </location>
</feature>
<accession>A0ABP7C605</accession>
<dbReference type="InterPro" id="IPR036388">
    <property type="entry name" value="WH-like_DNA-bd_sf"/>
</dbReference>
<protein>
    <recommendedName>
        <fullName evidence="1">HTH arsR-type domain-containing protein</fullName>
    </recommendedName>
</protein>
<dbReference type="InterPro" id="IPR038475">
    <property type="entry name" value="RecG_C_sf"/>
</dbReference>
<dbReference type="Gene3D" id="3.30.565.60">
    <property type="match status" value="1"/>
</dbReference>
<dbReference type="Proteomes" id="UP001500711">
    <property type="component" value="Unassembled WGS sequence"/>
</dbReference>
<keyword evidence="3" id="KW-1185">Reference proteome</keyword>
<dbReference type="Pfam" id="PF04326">
    <property type="entry name" value="SLFN_AlbA_2"/>
    <property type="match status" value="1"/>
</dbReference>
<dbReference type="Pfam" id="PF01022">
    <property type="entry name" value="HTH_5"/>
    <property type="match status" value="1"/>
</dbReference>
<sequence>MLDSELAEIVDNLRVLGTDVADVEAKKAEQKLPASIRESLSAFANTRGGVLILGLDEATGFTATGVRDAPKMAADLASWCSTDMEPPLRPLISVHQFEGVSLVVAEIAELDPAVKPCFYRGAGITQGSYVRVGDGDRRLSTYEVQMLLTKRGQPREDLEPVPGTSIRDLEPTLVAEFLARLRVSRPYAFGDLDETAALRRARILVEGPSGEFVTSLGGLLALGTYPQEHFPQLNLTFVHYPTIDGAELVSGERFIDNVALDGPIPIIVRDAMVVLRRNMSRRAVVVGVGRQDIWEYPEPALREAIVNALVHRDLSGASRGAQVQVEMYPDRLLVRNPGGLHGPVTVDQLGDEAVSAARNAVLLQILEDVPVPGSTRTVCENRGSGIRTMVKALRDARMSAPEFTDRISYFRVMFPNHTLLSDDVVAWINSLGEHGLSDNQCLALAKLRDGGLLDNQTYRAATGLDSQVARAELRDLVARELVVQTGSHRWTRYQLAPGLHRTPEAVAPPPAGVRSDRRIQLLNALNEGELSRGELVERTGLTGPTVTRWLRILRKEGLIEATEEAAKSPFVRYRRTNKIALDDEGRG</sequence>
<comment type="caution">
    <text evidence="2">The sequence shown here is derived from an EMBL/GenBank/DDBJ whole genome shotgun (WGS) entry which is preliminary data.</text>
</comment>
<dbReference type="InterPro" id="IPR038461">
    <property type="entry name" value="Schlafen_AlbA_2_dom_sf"/>
</dbReference>
<dbReference type="InterPro" id="IPR011991">
    <property type="entry name" value="ArsR-like_HTH"/>
</dbReference>
<dbReference type="InterPro" id="IPR036390">
    <property type="entry name" value="WH_DNA-bd_sf"/>
</dbReference>
<reference evidence="3" key="1">
    <citation type="journal article" date="2019" name="Int. J. Syst. Evol. Microbiol.">
        <title>The Global Catalogue of Microorganisms (GCM) 10K type strain sequencing project: providing services to taxonomists for standard genome sequencing and annotation.</title>
        <authorList>
            <consortium name="The Broad Institute Genomics Platform"/>
            <consortium name="The Broad Institute Genome Sequencing Center for Infectious Disease"/>
            <person name="Wu L."/>
            <person name="Ma J."/>
        </authorList>
    </citation>
    <scope>NUCLEOTIDE SEQUENCE [LARGE SCALE GENOMIC DNA]</scope>
    <source>
        <strain evidence="3">JCM 17494</strain>
    </source>
</reference>
<evidence type="ECO:0000313" key="2">
    <source>
        <dbReference type="EMBL" id="GAA3676624.1"/>
    </source>
</evidence>
<evidence type="ECO:0000313" key="3">
    <source>
        <dbReference type="Proteomes" id="UP001500711"/>
    </source>
</evidence>
<name>A0ABP7C605_9PSEU</name>
<dbReference type="InterPro" id="IPR001845">
    <property type="entry name" value="HTH_ArsR_DNA-bd_dom"/>
</dbReference>
<dbReference type="Gene3D" id="3.30.950.30">
    <property type="entry name" value="Schlafen, AAA domain"/>
    <property type="match status" value="1"/>
</dbReference>
<gene>
    <name evidence="2" type="ORF">GCM10022267_74370</name>
</gene>
<proteinExistence type="predicted"/>
<dbReference type="Pfam" id="PF13749">
    <property type="entry name" value="HATPase_c_4"/>
    <property type="match status" value="1"/>
</dbReference>
<dbReference type="CDD" id="cd00090">
    <property type="entry name" value="HTH_ARSR"/>
    <property type="match status" value="1"/>
</dbReference>
<dbReference type="SMART" id="SM00418">
    <property type="entry name" value="HTH_ARSR"/>
    <property type="match status" value="1"/>
</dbReference>
<dbReference type="PANTHER" id="PTHR30595:SF6">
    <property type="entry name" value="SCHLAFEN ALBA-2 DOMAIN-CONTAINING PROTEIN"/>
    <property type="match status" value="1"/>
</dbReference>
<dbReference type="InterPro" id="IPR007421">
    <property type="entry name" value="Schlafen_AlbA_2_dom"/>
</dbReference>
<organism evidence="2 3">
    <name type="scientific">Lentzea roselyniae</name>
    <dbReference type="NCBI Taxonomy" id="531940"/>
    <lineage>
        <taxon>Bacteria</taxon>
        <taxon>Bacillati</taxon>
        <taxon>Actinomycetota</taxon>
        <taxon>Actinomycetes</taxon>
        <taxon>Pseudonocardiales</taxon>
        <taxon>Pseudonocardiaceae</taxon>
        <taxon>Lentzea</taxon>
    </lineage>
</organism>
<dbReference type="RefSeq" id="WP_346135291.1">
    <property type="nucleotide sequence ID" value="NZ_BAABBE010000031.1"/>
</dbReference>
<dbReference type="PANTHER" id="PTHR30595">
    <property type="entry name" value="GLPR-RELATED TRANSCRIPTIONAL REPRESSOR"/>
    <property type="match status" value="1"/>
</dbReference>